<feature type="domain" description="DinB-like" evidence="2">
    <location>
        <begin position="9"/>
        <end position="161"/>
    </location>
</feature>
<name>A0ABU1IWF9_9BACL</name>
<accession>A0ABU1IWF9</accession>
<dbReference type="SUPFAM" id="SSF109854">
    <property type="entry name" value="DinB/YfiT-like putative metalloenzymes"/>
    <property type="match status" value="1"/>
</dbReference>
<dbReference type="Proteomes" id="UP001185028">
    <property type="component" value="Unassembled WGS sequence"/>
</dbReference>
<proteinExistence type="predicted"/>
<keyword evidence="4" id="KW-1185">Reference proteome</keyword>
<organism evidence="3 4">
    <name type="scientific">Paenibacillus hunanensis</name>
    <dbReference type="NCBI Taxonomy" id="539262"/>
    <lineage>
        <taxon>Bacteria</taxon>
        <taxon>Bacillati</taxon>
        <taxon>Bacillota</taxon>
        <taxon>Bacilli</taxon>
        <taxon>Bacillales</taxon>
        <taxon>Paenibacillaceae</taxon>
        <taxon>Paenibacillus</taxon>
    </lineage>
</organism>
<gene>
    <name evidence="3" type="ORF">JOC58_001470</name>
</gene>
<evidence type="ECO:0000256" key="1">
    <source>
        <dbReference type="SAM" id="MobiDB-lite"/>
    </source>
</evidence>
<feature type="compositionally biased region" description="Polar residues" evidence="1">
    <location>
        <begin position="60"/>
        <end position="73"/>
    </location>
</feature>
<reference evidence="3 4" key="1">
    <citation type="submission" date="2023-07" db="EMBL/GenBank/DDBJ databases">
        <title>Genomic Encyclopedia of Type Strains, Phase IV (KMG-IV): sequencing the most valuable type-strain genomes for metagenomic binning, comparative biology and taxonomic classification.</title>
        <authorList>
            <person name="Goeker M."/>
        </authorList>
    </citation>
    <scope>NUCLEOTIDE SEQUENCE [LARGE SCALE GENOMIC DNA]</scope>
    <source>
        <strain evidence="3 4">DSM 22170</strain>
    </source>
</reference>
<feature type="region of interest" description="Disordered" evidence="1">
    <location>
        <begin position="60"/>
        <end position="87"/>
    </location>
</feature>
<sequence>MIHPHTVTMRQHICDFMDSQDETLLNEHARAGQWSMAQVLEHLYLMETAITTRMGTVLQQNEPTSPPLSQHSDVPSFRLTPDRSRRIEAPTDLVPADKHMTRQELHTRLSRSRSHLNQLVQSSDPQQLQQKTMNHPVFGSMTLEEWVEFIGLHEQRHLEQMKEIQSALKAAHG</sequence>
<dbReference type="InterPro" id="IPR024775">
    <property type="entry name" value="DinB-like"/>
</dbReference>
<evidence type="ECO:0000259" key="2">
    <source>
        <dbReference type="Pfam" id="PF12867"/>
    </source>
</evidence>
<dbReference type="InterPro" id="IPR034660">
    <property type="entry name" value="DinB/YfiT-like"/>
</dbReference>
<dbReference type="EMBL" id="JAVDQH010000004">
    <property type="protein sequence ID" value="MDR6243583.1"/>
    <property type="molecule type" value="Genomic_DNA"/>
</dbReference>
<evidence type="ECO:0000313" key="4">
    <source>
        <dbReference type="Proteomes" id="UP001185028"/>
    </source>
</evidence>
<dbReference type="RefSeq" id="WP_188773757.1">
    <property type="nucleotide sequence ID" value="NZ_BMMB01000001.1"/>
</dbReference>
<comment type="caution">
    <text evidence="3">The sequence shown here is derived from an EMBL/GenBank/DDBJ whole genome shotgun (WGS) entry which is preliminary data.</text>
</comment>
<dbReference type="Pfam" id="PF12867">
    <property type="entry name" value="DinB_2"/>
    <property type="match status" value="1"/>
</dbReference>
<protein>
    <recommendedName>
        <fullName evidence="2">DinB-like domain-containing protein</fullName>
    </recommendedName>
</protein>
<dbReference type="Gene3D" id="1.20.120.450">
    <property type="entry name" value="dinb family like domain"/>
    <property type="match status" value="1"/>
</dbReference>
<evidence type="ECO:0000313" key="3">
    <source>
        <dbReference type="EMBL" id="MDR6243583.1"/>
    </source>
</evidence>